<reference evidence="1" key="1">
    <citation type="submission" date="2017-07" db="EMBL/GenBank/DDBJ databases">
        <authorList>
            <person name="Mikheyev A."/>
            <person name="Grau M."/>
        </authorList>
    </citation>
    <scope>NUCLEOTIDE SEQUENCE</scope>
    <source>
        <tissue evidence="1">Venom_gland</tissue>
    </source>
</reference>
<organism evidence="1">
    <name type="scientific">Micrurus spixii</name>
    <name type="common">Amazon coral snake</name>
    <dbReference type="NCBI Taxonomy" id="129469"/>
    <lineage>
        <taxon>Eukaryota</taxon>
        <taxon>Metazoa</taxon>
        <taxon>Chordata</taxon>
        <taxon>Craniata</taxon>
        <taxon>Vertebrata</taxon>
        <taxon>Euteleostomi</taxon>
        <taxon>Lepidosauria</taxon>
        <taxon>Squamata</taxon>
        <taxon>Bifurcata</taxon>
        <taxon>Unidentata</taxon>
        <taxon>Episquamata</taxon>
        <taxon>Toxicofera</taxon>
        <taxon>Serpentes</taxon>
        <taxon>Colubroidea</taxon>
        <taxon>Elapidae</taxon>
        <taxon>Elapinae</taxon>
        <taxon>Micrurus</taxon>
    </lineage>
</organism>
<dbReference type="AlphaFoldDB" id="A0A2D4MCY1"/>
<accession>A0A2D4MCY1</accession>
<name>A0A2D4MCY1_9SAUR</name>
<proteinExistence type="predicted"/>
<sequence>MPSRKSKATCVHRPVNCAQVFVGWTQHRCSAHQPPATALAYFQPWLVHSSGELRGKKNPFKETELFSPWVTLCRRLGTEAERRVCKSFLKDAIDSWHTKKPQMDSCFVLFPPPPF</sequence>
<protein>
    <submittedName>
        <fullName evidence="1">Uncharacterized protein</fullName>
    </submittedName>
</protein>
<reference evidence="1" key="2">
    <citation type="submission" date="2017-11" db="EMBL/GenBank/DDBJ databases">
        <title>Coralsnake Venomics: Analyses of Venom Gland Transcriptomes and Proteomes of Six Brazilian Taxa.</title>
        <authorList>
            <person name="Aird S.D."/>
            <person name="Jorge da Silva N."/>
            <person name="Qiu L."/>
            <person name="Villar-Briones A."/>
            <person name="Aparecida-Saddi V."/>
            <person name="Campos-Telles M.P."/>
            <person name="Grau M."/>
            <person name="Mikheyev A.S."/>
        </authorList>
    </citation>
    <scope>NUCLEOTIDE SEQUENCE</scope>
    <source>
        <tissue evidence="1">Venom_gland</tissue>
    </source>
</reference>
<evidence type="ECO:0000313" key="1">
    <source>
        <dbReference type="EMBL" id="LAB31235.1"/>
    </source>
</evidence>
<dbReference type="EMBL" id="IACM01089176">
    <property type="protein sequence ID" value="LAB31235.1"/>
    <property type="molecule type" value="Transcribed_RNA"/>
</dbReference>